<sequence length="142" mass="16287">MTSDSASLDNLRDIVVPPAPPMWPPAPGFWVLLFLCTMIGTTVLWYVIRHRQQNAYRRAGTQLLNDAKTVQELNQILKRVALAIFPREEVAPLYGAEWTHFLAKQCPGRNFDVLVECGTETASEQQHALARQWIQQHQRRVH</sequence>
<dbReference type="AlphaFoldDB" id="D5EM49"/>
<proteinExistence type="predicted"/>
<dbReference type="OrthoDB" id="283083at2"/>
<evidence type="ECO:0008006" key="4">
    <source>
        <dbReference type="Google" id="ProtNLM"/>
    </source>
</evidence>
<protein>
    <recommendedName>
        <fullName evidence="4">DUF4381 domain-containing protein</fullName>
    </recommendedName>
</protein>
<keyword evidence="1" id="KW-0812">Transmembrane</keyword>
<keyword evidence="3" id="KW-1185">Reference proteome</keyword>
<name>D5EM49_CORAD</name>
<dbReference type="eggNOG" id="ENOG5032CFF">
    <property type="taxonomic scope" value="Bacteria"/>
</dbReference>
<gene>
    <name evidence="2" type="ordered locus">Caka_2192</name>
</gene>
<evidence type="ECO:0000313" key="2">
    <source>
        <dbReference type="EMBL" id="ADE55209.1"/>
    </source>
</evidence>
<evidence type="ECO:0000313" key="3">
    <source>
        <dbReference type="Proteomes" id="UP000000925"/>
    </source>
</evidence>
<dbReference type="STRING" id="583355.Caka_2192"/>
<dbReference type="RefSeq" id="WP_013043931.1">
    <property type="nucleotide sequence ID" value="NC_014008.1"/>
</dbReference>
<dbReference type="KEGG" id="caa:Caka_2192"/>
<evidence type="ECO:0000256" key="1">
    <source>
        <dbReference type="SAM" id="Phobius"/>
    </source>
</evidence>
<dbReference type="EMBL" id="CP001998">
    <property type="protein sequence ID" value="ADE55209.1"/>
    <property type="molecule type" value="Genomic_DNA"/>
</dbReference>
<keyword evidence="1" id="KW-0472">Membrane</keyword>
<dbReference type="HOGENOM" id="CLU_113195_0_2_0"/>
<dbReference type="InterPro" id="IPR025489">
    <property type="entry name" value="DUF4381"/>
</dbReference>
<feature type="transmembrane region" description="Helical" evidence="1">
    <location>
        <begin position="28"/>
        <end position="48"/>
    </location>
</feature>
<dbReference type="Proteomes" id="UP000000925">
    <property type="component" value="Chromosome"/>
</dbReference>
<keyword evidence="1" id="KW-1133">Transmembrane helix</keyword>
<dbReference type="Pfam" id="PF14316">
    <property type="entry name" value="DUF4381"/>
    <property type="match status" value="1"/>
</dbReference>
<reference evidence="2 3" key="1">
    <citation type="journal article" date="2010" name="Stand. Genomic Sci.">
        <title>Complete genome sequence of Coraliomargarita akajimensis type strain (04OKA010-24).</title>
        <authorList>
            <person name="Mavromatis K."/>
            <person name="Abt B."/>
            <person name="Brambilla E."/>
            <person name="Lapidus A."/>
            <person name="Copeland A."/>
            <person name="Deshpande S."/>
            <person name="Nolan M."/>
            <person name="Lucas S."/>
            <person name="Tice H."/>
            <person name="Cheng J.F."/>
            <person name="Han C."/>
            <person name="Detter J.C."/>
            <person name="Woyke T."/>
            <person name="Goodwin L."/>
            <person name="Pitluck S."/>
            <person name="Held B."/>
            <person name="Brettin T."/>
            <person name="Tapia R."/>
            <person name="Ivanova N."/>
            <person name="Mikhailova N."/>
            <person name="Pati A."/>
            <person name="Liolios K."/>
            <person name="Chen A."/>
            <person name="Palaniappan K."/>
            <person name="Land M."/>
            <person name="Hauser L."/>
            <person name="Chang Y.J."/>
            <person name="Jeffries C.D."/>
            <person name="Rohde M."/>
            <person name="Goker M."/>
            <person name="Bristow J."/>
            <person name="Eisen J.A."/>
            <person name="Markowitz V."/>
            <person name="Hugenholtz P."/>
            <person name="Klenk H.P."/>
            <person name="Kyrpides N.C."/>
        </authorList>
    </citation>
    <scope>NUCLEOTIDE SEQUENCE [LARGE SCALE GENOMIC DNA]</scope>
    <source>
        <strain evidence="3">DSM 45221 / IAM 15411 / JCM 23193 / KCTC 12865</strain>
    </source>
</reference>
<organism evidence="2 3">
    <name type="scientific">Coraliomargarita akajimensis (strain DSM 45221 / IAM 15411 / JCM 23193 / KCTC 12865 / 04OKA010-24)</name>
    <dbReference type="NCBI Taxonomy" id="583355"/>
    <lineage>
        <taxon>Bacteria</taxon>
        <taxon>Pseudomonadati</taxon>
        <taxon>Verrucomicrobiota</taxon>
        <taxon>Opitutia</taxon>
        <taxon>Puniceicoccales</taxon>
        <taxon>Coraliomargaritaceae</taxon>
        <taxon>Coraliomargarita</taxon>
    </lineage>
</organism>
<accession>D5EM49</accession>